<dbReference type="Proteomes" id="UP000719766">
    <property type="component" value="Unassembled WGS sequence"/>
</dbReference>
<sequence length="581" mass="63115">MLMRTQTGLLRHQGSKVRLPTKALPMWLASTFSALEPEHPLRELLPLAHEDTTEARTQNEPRPCSQEAREGHMFAFSPFDVVLQENNDAAHEASRPPSADLAFCDVGLLPCDPSTVNVELQTFHLGEDTLGFRPFSTPGSFAALQHTVNSNASSNLARPSGSQKTSVHVKPPLLSHNTSVNHANFTSSPVFRSTIAEPETHLSSFCRGPSVASNDFGPHSPTEENELTMNIFSTPGPAFTVSRPVYFDSPTEDPSLSDPLEPESYELDLDALDFRWQPFLRKTLRDPSVAGRQTYDMHASATIPPDFDYSDIPLSRSPHSFYGVVDDQVATVEARGARVESDLYNGPVRGSPVSGHAIRQLSSPQLNGQSGTAVFAPPSRIFITIPPVSAGPNILLSHPPHVFRSVAEDQATRPEASNAPVEYDLRDGPIRDSPISGYVIQESPLPQLNGQNGAVVFAPTAGIFVSPLKGATSSPAVPGIADVQELTAENITCTTESREQPSTPTRSTQASQPATPRKDRPSQTHSTPILPRQEQRSTVSWMLSRRSLAGRSSVCHDEIEGLLSQRSDTSHDTIESWADGH</sequence>
<dbReference type="RefSeq" id="XP_041157519.1">
    <property type="nucleotide sequence ID" value="XM_041311337.1"/>
</dbReference>
<organism evidence="2 3">
    <name type="scientific">Suillus plorans</name>
    <dbReference type="NCBI Taxonomy" id="116603"/>
    <lineage>
        <taxon>Eukaryota</taxon>
        <taxon>Fungi</taxon>
        <taxon>Dikarya</taxon>
        <taxon>Basidiomycota</taxon>
        <taxon>Agaricomycotina</taxon>
        <taxon>Agaricomycetes</taxon>
        <taxon>Agaricomycetidae</taxon>
        <taxon>Boletales</taxon>
        <taxon>Suillineae</taxon>
        <taxon>Suillaceae</taxon>
        <taxon>Suillus</taxon>
    </lineage>
</organism>
<reference evidence="2" key="1">
    <citation type="journal article" date="2020" name="New Phytol.">
        <title>Comparative genomics reveals dynamic genome evolution in host specialist ectomycorrhizal fungi.</title>
        <authorList>
            <person name="Lofgren L.A."/>
            <person name="Nguyen N.H."/>
            <person name="Vilgalys R."/>
            <person name="Ruytinx J."/>
            <person name="Liao H.L."/>
            <person name="Branco S."/>
            <person name="Kuo A."/>
            <person name="LaButti K."/>
            <person name="Lipzen A."/>
            <person name="Andreopoulos W."/>
            <person name="Pangilinan J."/>
            <person name="Riley R."/>
            <person name="Hundley H."/>
            <person name="Na H."/>
            <person name="Barry K."/>
            <person name="Grigoriev I.V."/>
            <person name="Stajich J.E."/>
            <person name="Kennedy P.G."/>
        </authorList>
    </citation>
    <scope>NUCLEOTIDE SEQUENCE</scope>
    <source>
        <strain evidence="2">S12</strain>
    </source>
</reference>
<evidence type="ECO:0000313" key="2">
    <source>
        <dbReference type="EMBL" id="KAG1790557.1"/>
    </source>
</evidence>
<keyword evidence="3" id="KW-1185">Reference proteome</keyword>
<dbReference type="OrthoDB" id="3033167at2759"/>
<gene>
    <name evidence="2" type="ORF">HD556DRAFT_697019</name>
</gene>
<accession>A0A9P7DFJ9</accession>
<evidence type="ECO:0000313" key="3">
    <source>
        <dbReference type="Proteomes" id="UP000719766"/>
    </source>
</evidence>
<dbReference type="EMBL" id="JABBWE010000049">
    <property type="protein sequence ID" value="KAG1790557.1"/>
    <property type="molecule type" value="Genomic_DNA"/>
</dbReference>
<dbReference type="GeneID" id="64605101"/>
<name>A0A9P7DFJ9_9AGAM</name>
<feature type="compositionally biased region" description="Polar residues" evidence="1">
    <location>
        <begin position="494"/>
        <end position="514"/>
    </location>
</feature>
<comment type="caution">
    <text evidence="2">The sequence shown here is derived from an EMBL/GenBank/DDBJ whole genome shotgun (WGS) entry which is preliminary data.</text>
</comment>
<evidence type="ECO:0000256" key="1">
    <source>
        <dbReference type="SAM" id="MobiDB-lite"/>
    </source>
</evidence>
<dbReference type="AlphaFoldDB" id="A0A9P7DFJ9"/>
<feature type="region of interest" description="Disordered" evidence="1">
    <location>
        <begin position="494"/>
        <end position="539"/>
    </location>
</feature>
<protein>
    <submittedName>
        <fullName evidence="2">Uncharacterized protein</fullName>
    </submittedName>
</protein>
<proteinExistence type="predicted"/>